<reference evidence="3" key="1">
    <citation type="submission" date="2025-08" db="UniProtKB">
        <authorList>
            <consortium name="RefSeq"/>
        </authorList>
    </citation>
    <scope>IDENTIFICATION</scope>
    <source>
        <tissue evidence="3">Whole larval tissue</tissue>
    </source>
</reference>
<dbReference type="RefSeq" id="XP_050553812.1">
    <property type="nucleotide sequence ID" value="XM_050697855.1"/>
</dbReference>
<name>A0A9R0DUR3_SPOFR</name>
<feature type="region of interest" description="Disordered" evidence="1">
    <location>
        <begin position="506"/>
        <end position="532"/>
    </location>
</feature>
<dbReference type="AlphaFoldDB" id="A0A9R0DUR3"/>
<evidence type="ECO:0000313" key="2">
    <source>
        <dbReference type="Proteomes" id="UP000829999"/>
    </source>
</evidence>
<keyword evidence="2" id="KW-1185">Reference proteome</keyword>
<feature type="compositionally biased region" description="Basic and acidic residues" evidence="1">
    <location>
        <begin position="506"/>
        <end position="517"/>
    </location>
</feature>
<feature type="compositionally biased region" description="Polar residues" evidence="1">
    <location>
        <begin position="518"/>
        <end position="531"/>
    </location>
</feature>
<dbReference type="GeneID" id="118270848"/>
<gene>
    <name evidence="3" type="primary">LOC118270848</name>
</gene>
<sequence>MLVIKNKKQTDQNYKPITYLPHWQYKKQSLIEDDPKLDYSKSKSIEKPAAEDNDDNFEIKMADHAVYPKGTPVIKTKVNGMVGGNSAIRNLRLNNVKRFSSKIVNDIKPRYIFGKKNEESDESLQQPKSITPKQKYYRPKANYEKNKEFIKQSMASSITESQDQSFEMKKPSSNIAEFADDENMYNIFEDVPTESALNKAEDNFVDNYQKKKPIRYINKDNLLIAKENKDIKRLQNIFNMLEHEVRNINFDINLKHFFEAKMKQIYKAAVHKNEGEKLPLKKQTVKEVNILRDTKYYPDNNYNVNDDDEVQVMRKTVNNDDNIEQSTKADKPYTDNTDHNYDYIEHKYEETPIETQKHSHSEIDNAYEDIPIDADTRNVYKISQKQWQNKYQNNDFKYKDILTGKYSLDREYDEANEIPINYEIRNQDTVFPNGSVDVRKKISPISFKNSNKFDRRIDDLSRSELLEIINSRRQDTPERKNIRISIYENERPLNENDDFNNFERERSTKYEESKPEFTRSQQMQFDRQNNNGDRRQMLLLRPQIEKSTYRTKIVDQRPPVYESDREIVFENK</sequence>
<evidence type="ECO:0000256" key="1">
    <source>
        <dbReference type="SAM" id="MobiDB-lite"/>
    </source>
</evidence>
<evidence type="ECO:0000313" key="3">
    <source>
        <dbReference type="RefSeq" id="XP_050553812.1"/>
    </source>
</evidence>
<dbReference type="Proteomes" id="UP000829999">
    <property type="component" value="Chromosome 13"/>
</dbReference>
<organism evidence="2 3">
    <name type="scientific">Spodoptera frugiperda</name>
    <name type="common">Fall armyworm</name>
    <dbReference type="NCBI Taxonomy" id="7108"/>
    <lineage>
        <taxon>Eukaryota</taxon>
        <taxon>Metazoa</taxon>
        <taxon>Ecdysozoa</taxon>
        <taxon>Arthropoda</taxon>
        <taxon>Hexapoda</taxon>
        <taxon>Insecta</taxon>
        <taxon>Pterygota</taxon>
        <taxon>Neoptera</taxon>
        <taxon>Endopterygota</taxon>
        <taxon>Lepidoptera</taxon>
        <taxon>Glossata</taxon>
        <taxon>Ditrysia</taxon>
        <taxon>Noctuoidea</taxon>
        <taxon>Noctuidae</taxon>
        <taxon>Amphipyrinae</taxon>
        <taxon>Spodoptera</taxon>
    </lineage>
</organism>
<accession>A0A9R0DUR3</accession>
<proteinExistence type="predicted"/>
<protein>
    <submittedName>
        <fullName evidence="3">Protein PFC0760c-like</fullName>
    </submittedName>
</protein>